<dbReference type="GO" id="GO:0006508">
    <property type="term" value="P:proteolysis"/>
    <property type="evidence" value="ECO:0007669"/>
    <property type="project" value="InterPro"/>
</dbReference>
<reference evidence="2 3" key="1">
    <citation type="submission" date="2020-08" db="EMBL/GenBank/DDBJ databases">
        <authorList>
            <person name="Koutsovoulos G."/>
            <person name="Danchin GJ E."/>
        </authorList>
    </citation>
    <scope>NUCLEOTIDE SEQUENCE [LARGE SCALE GENOMIC DNA]</scope>
</reference>
<proteinExistence type="predicted"/>
<evidence type="ECO:0000259" key="1">
    <source>
        <dbReference type="Pfam" id="PF05362"/>
    </source>
</evidence>
<accession>A0A6V7VQD9</accession>
<dbReference type="GO" id="GO:0004252">
    <property type="term" value="F:serine-type endopeptidase activity"/>
    <property type="evidence" value="ECO:0007669"/>
    <property type="project" value="InterPro"/>
</dbReference>
<protein>
    <recommendedName>
        <fullName evidence="1">Lon proteolytic domain-containing protein</fullName>
    </recommendedName>
</protein>
<dbReference type="Proteomes" id="UP000580250">
    <property type="component" value="Unassembled WGS sequence"/>
</dbReference>
<dbReference type="InterPro" id="IPR020568">
    <property type="entry name" value="Ribosomal_Su5_D2-typ_SF"/>
</dbReference>
<gene>
    <name evidence="2" type="ORF">MENT_LOCUS28965</name>
</gene>
<dbReference type="AlphaFoldDB" id="A0A6V7VQD9"/>
<feature type="domain" description="Lon proteolytic" evidence="1">
    <location>
        <begin position="247"/>
        <end position="341"/>
    </location>
</feature>
<evidence type="ECO:0000313" key="2">
    <source>
        <dbReference type="EMBL" id="CAD2177105.1"/>
    </source>
</evidence>
<dbReference type="Gene3D" id="3.30.230.10">
    <property type="match status" value="1"/>
</dbReference>
<evidence type="ECO:0000313" key="3">
    <source>
        <dbReference type="Proteomes" id="UP000580250"/>
    </source>
</evidence>
<dbReference type="SUPFAM" id="SSF54211">
    <property type="entry name" value="Ribosomal protein S5 domain 2-like"/>
    <property type="match status" value="1"/>
</dbReference>
<dbReference type="GO" id="GO:0004176">
    <property type="term" value="F:ATP-dependent peptidase activity"/>
    <property type="evidence" value="ECO:0007669"/>
    <property type="project" value="InterPro"/>
</dbReference>
<dbReference type="InterPro" id="IPR008269">
    <property type="entry name" value="Lon_proteolytic"/>
</dbReference>
<dbReference type="EMBL" id="CAJEWN010000291">
    <property type="protein sequence ID" value="CAD2177105.1"/>
    <property type="molecule type" value="Genomic_DNA"/>
</dbReference>
<sequence length="349" mass="38909">MLTITILACGLFWFWRRRKSSKSFDVEMINLHGLKVLEEHLLEEELSVKSEETQSGSEVNEDTLTKVVVSQEKENFFVSQSKANLPGISDENLTRERLEEITNLDKSTSCATCKSESNITIFENVVSTELESSCNFGTDDGKLPEAIGRFTILCVAKSVKKTPGKSEEGNKTITKEFKTEGVFNYITVASSTSPNAGKDFLKGDDLVNDTKSRCVTVCENSAKEKGINFDWPNEKFSYEVEPEVKLTGDSLALSLIICIMSFVLKRLPPADLCCTGAVDGCGNFRRVGGLKYKLKAGADAGKSRILLPLAMKQEFENIEMEQRYGIVACYVINIKDLIELLFPRRKKIN</sequence>
<dbReference type="Pfam" id="PF05362">
    <property type="entry name" value="Lon_C"/>
    <property type="match status" value="1"/>
</dbReference>
<organism evidence="2 3">
    <name type="scientific">Meloidogyne enterolobii</name>
    <name type="common">Root-knot nematode worm</name>
    <name type="synonym">Meloidogyne mayaguensis</name>
    <dbReference type="NCBI Taxonomy" id="390850"/>
    <lineage>
        <taxon>Eukaryota</taxon>
        <taxon>Metazoa</taxon>
        <taxon>Ecdysozoa</taxon>
        <taxon>Nematoda</taxon>
        <taxon>Chromadorea</taxon>
        <taxon>Rhabditida</taxon>
        <taxon>Tylenchina</taxon>
        <taxon>Tylenchomorpha</taxon>
        <taxon>Tylenchoidea</taxon>
        <taxon>Meloidogynidae</taxon>
        <taxon>Meloidogyninae</taxon>
        <taxon>Meloidogyne</taxon>
    </lineage>
</organism>
<dbReference type="InterPro" id="IPR014721">
    <property type="entry name" value="Ribsml_uS5_D2-typ_fold_subgr"/>
</dbReference>
<comment type="caution">
    <text evidence="2">The sequence shown here is derived from an EMBL/GenBank/DDBJ whole genome shotgun (WGS) entry which is preliminary data.</text>
</comment>
<name>A0A6V7VQD9_MELEN</name>